<dbReference type="InterPro" id="IPR052342">
    <property type="entry name" value="MCH/BMMD"/>
</dbReference>
<dbReference type="GeneID" id="98050928"/>
<sequence length="298" mass="31896">MSTSATTGSPVYAGGPGAGAAAPHFEDFEVGQVYTGPARSFSAAVVAAFAEVSGDRAALHTEHGRSADGRPLVHGPLGLAGFFGWHHERGLSEHVEAAFDTHWDFVAPIHVGDSVTYEMTVTRTRRTSALRNGVVGRHVVVRNQHDEIVQVGRSAALVTAREAVDDRRARLGRSFPSVEWARALAPALGESAAFTRATGTWDGTLGLRLGGDLVVFRVYKGRVLEAGTRTPDGPTFVVSAPDVVWAGLLTGPRNDFTERTLRDEFEVEGSAYEYLRLTAAVVALVDEARAFARTEGTR</sequence>
<dbReference type="RefSeq" id="WP_179760440.1">
    <property type="nucleotide sequence ID" value="NZ_BAAAJZ010000008.1"/>
</dbReference>
<keyword evidence="2" id="KW-1185">Reference proteome</keyword>
<evidence type="ECO:0000313" key="1">
    <source>
        <dbReference type="EMBL" id="NYG00834.1"/>
    </source>
</evidence>
<reference evidence="1 2" key="1">
    <citation type="submission" date="2020-07" db="EMBL/GenBank/DDBJ databases">
        <title>Sequencing the genomes of 1000 actinobacteria strains.</title>
        <authorList>
            <person name="Klenk H.-P."/>
        </authorList>
    </citation>
    <scope>NUCLEOTIDE SEQUENCE [LARGE SCALE GENOMIC DNA]</scope>
    <source>
        <strain evidence="1 2">DSM 44749</strain>
    </source>
</reference>
<dbReference type="EMBL" id="JACCCZ010000001">
    <property type="protein sequence ID" value="NYG00834.1"/>
    <property type="molecule type" value="Genomic_DNA"/>
</dbReference>
<dbReference type="InterPro" id="IPR029069">
    <property type="entry name" value="HotDog_dom_sf"/>
</dbReference>
<proteinExistence type="predicted"/>
<dbReference type="PANTHER" id="PTHR43664">
    <property type="entry name" value="MONOAMINE OXIDASE-RELATED"/>
    <property type="match status" value="1"/>
</dbReference>
<evidence type="ECO:0000313" key="2">
    <source>
        <dbReference type="Proteomes" id="UP000549695"/>
    </source>
</evidence>
<accession>A0A852W1Z0</accession>
<name>A0A852W1Z0_PSEA5</name>
<dbReference type="Gene3D" id="3.10.129.10">
    <property type="entry name" value="Hotdog Thioesterase"/>
    <property type="match status" value="1"/>
</dbReference>
<dbReference type="SUPFAM" id="SSF54637">
    <property type="entry name" value="Thioesterase/thiol ester dehydrase-isomerase"/>
    <property type="match status" value="1"/>
</dbReference>
<dbReference type="SUPFAM" id="SSF55718">
    <property type="entry name" value="SCP-like"/>
    <property type="match status" value="1"/>
</dbReference>
<dbReference type="Gene3D" id="3.30.1050.10">
    <property type="entry name" value="SCP2 sterol-binding domain"/>
    <property type="match status" value="1"/>
</dbReference>
<dbReference type="PANTHER" id="PTHR43664:SF1">
    <property type="entry name" value="BETA-METHYLMALYL-COA DEHYDRATASE"/>
    <property type="match status" value="1"/>
</dbReference>
<dbReference type="Proteomes" id="UP000549695">
    <property type="component" value="Unassembled WGS sequence"/>
</dbReference>
<comment type="caution">
    <text evidence="1">The sequence shown here is derived from an EMBL/GenBank/DDBJ whole genome shotgun (WGS) entry which is preliminary data.</text>
</comment>
<protein>
    <submittedName>
        <fullName evidence="1">Acyl dehydratase/putative sterol carrier protein</fullName>
    </submittedName>
</protein>
<dbReference type="InterPro" id="IPR036527">
    <property type="entry name" value="SCP2_sterol-bd_dom_sf"/>
</dbReference>
<organism evidence="1 2">
    <name type="scientific">Pseudonocardia alni</name>
    <name type="common">Amycolata alni</name>
    <dbReference type="NCBI Taxonomy" id="33907"/>
    <lineage>
        <taxon>Bacteria</taxon>
        <taxon>Bacillati</taxon>
        <taxon>Actinomycetota</taxon>
        <taxon>Actinomycetes</taxon>
        <taxon>Pseudonocardiales</taxon>
        <taxon>Pseudonocardiaceae</taxon>
        <taxon>Pseudonocardia</taxon>
    </lineage>
</organism>
<dbReference type="AlphaFoldDB" id="A0A852W1Z0"/>
<gene>
    <name evidence="1" type="ORF">HDA37_001119</name>
</gene>